<sequence>MLLLLLSARTAPRASPIAARASPIVASEFARASDLLKVGEKVSAQDIVNVLGRWSSFKDFESVGKLPKMDKLFDKDGKPLPGVKFKPLSPSGIDSAGGRKVEYSDYYDEGTNSMKQDPRPTPQRRGFALRRGLTQRYWHNENVPLLKFKSMSLAKAVGSSVAEMNRMPINELAADIVFDAIAQSQSGIIQRELCDERRASYEAADGTFDASQFQSDLAAARFNVAKGYAIFPGIPTLIQGYLFVRLDGFNAAIDYFENTMRVLNS</sequence>
<name>A0A6V3YET0_9EUKA</name>
<evidence type="ECO:0000313" key="1">
    <source>
        <dbReference type="EMBL" id="CAE2272152.1"/>
    </source>
</evidence>
<reference evidence="1" key="1">
    <citation type="submission" date="2021-01" db="EMBL/GenBank/DDBJ databases">
        <authorList>
            <person name="Corre E."/>
            <person name="Pelletier E."/>
            <person name="Niang G."/>
            <person name="Scheremetjew M."/>
            <person name="Finn R."/>
            <person name="Kale V."/>
            <person name="Holt S."/>
            <person name="Cochrane G."/>
            <person name="Meng A."/>
            <person name="Brown T."/>
            <person name="Cohen L."/>
        </authorList>
    </citation>
    <scope>NUCLEOTIDE SEQUENCE</scope>
    <source>
        <strain evidence="1">UIO037</strain>
    </source>
</reference>
<gene>
    <name evidence="1" type="ORF">CPOL0286_LOCUS17791</name>
</gene>
<dbReference type="EMBL" id="HBKO01038945">
    <property type="protein sequence ID" value="CAE2272152.1"/>
    <property type="molecule type" value="Transcribed_RNA"/>
</dbReference>
<organism evidence="1">
    <name type="scientific">Prymnesium polylepis</name>
    <dbReference type="NCBI Taxonomy" id="72548"/>
    <lineage>
        <taxon>Eukaryota</taxon>
        <taxon>Haptista</taxon>
        <taxon>Haptophyta</taxon>
        <taxon>Prymnesiophyceae</taxon>
        <taxon>Prymnesiales</taxon>
        <taxon>Prymnesiaceae</taxon>
        <taxon>Prymnesium</taxon>
    </lineage>
</organism>
<proteinExistence type="predicted"/>
<accession>A0A6V3YET0</accession>
<protein>
    <submittedName>
        <fullName evidence="1">Uncharacterized protein</fullName>
    </submittedName>
</protein>
<dbReference type="AlphaFoldDB" id="A0A6V3YET0"/>